<evidence type="ECO:0000256" key="4">
    <source>
        <dbReference type="PIRSR" id="PIRSR602403-1"/>
    </source>
</evidence>
<keyword evidence="3 4" id="KW-0408">Iron</keyword>
<feature type="binding site" description="axial binding residue" evidence="4">
    <location>
        <position position="43"/>
    </location>
    <ligand>
        <name>heme</name>
        <dbReference type="ChEBI" id="CHEBI:30413"/>
    </ligand>
    <ligandPart>
        <name>Fe</name>
        <dbReference type="ChEBI" id="CHEBI:18248"/>
    </ligandPart>
</feature>
<organism evidence="6 7">
    <name type="scientific">Lactuca virosa</name>
    <dbReference type="NCBI Taxonomy" id="75947"/>
    <lineage>
        <taxon>Eukaryota</taxon>
        <taxon>Viridiplantae</taxon>
        <taxon>Streptophyta</taxon>
        <taxon>Embryophyta</taxon>
        <taxon>Tracheophyta</taxon>
        <taxon>Spermatophyta</taxon>
        <taxon>Magnoliopsida</taxon>
        <taxon>eudicotyledons</taxon>
        <taxon>Gunneridae</taxon>
        <taxon>Pentapetalae</taxon>
        <taxon>asterids</taxon>
        <taxon>campanulids</taxon>
        <taxon>Asterales</taxon>
        <taxon>Asteraceae</taxon>
        <taxon>Cichorioideae</taxon>
        <taxon>Cichorieae</taxon>
        <taxon>Lactucinae</taxon>
        <taxon>Lactuca</taxon>
    </lineage>
</organism>
<accession>A0AAU9NF81</accession>
<keyword evidence="7" id="KW-1185">Reference proteome</keyword>
<dbReference type="Pfam" id="PF00067">
    <property type="entry name" value="p450"/>
    <property type="match status" value="1"/>
</dbReference>
<evidence type="ECO:0000256" key="2">
    <source>
        <dbReference type="ARBA" id="ARBA00022723"/>
    </source>
</evidence>
<keyword evidence="4 5" id="KW-0349">Heme</keyword>
<sequence>MGRDPNIWSDPEMFMPERFLDVKIDYKGQDFELIPFGAGRRMCPGRNLASRMLHIILGSLIHKFDWKVVGNKRPQEIDMGEKFGITLQKAEPLRAIPIKL</sequence>
<dbReference type="GO" id="GO:0016705">
    <property type="term" value="F:oxidoreductase activity, acting on paired donors, with incorporation or reduction of molecular oxygen"/>
    <property type="evidence" value="ECO:0007669"/>
    <property type="project" value="InterPro"/>
</dbReference>
<evidence type="ECO:0000256" key="3">
    <source>
        <dbReference type="ARBA" id="ARBA00023004"/>
    </source>
</evidence>
<gene>
    <name evidence="6" type="ORF">LVIROSA_LOCUS22917</name>
</gene>
<dbReference type="PROSITE" id="PS00086">
    <property type="entry name" value="CYTOCHROME_P450"/>
    <property type="match status" value="1"/>
</dbReference>
<dbReference type="GO" id="GO:0004497">
    <property type="term" value="F:monooxygenase activity"/>
    <property type="evidence" value="ECO:0007669"/>
    <property type="project" value="UniProtKB-KW"/>
</dbReference>
<dbReference type="AlphaFoldDB" id="A0AAU9NF81"/>
<dbReference type="GO" id="GO:0020037">
    <property type="term" value="F:heme binding"/>
    <property type="evidence" value="ECO:0007669"/>
    <property type="project" value="InterPro"/>
</dbReference>
<proteinExistence type="inferred from homology"/>
<dbReference type="EMBL" id="CAKMRJ010004445">
    <property type="protein sequence ID" value="CAH1436547.1"/>
    <property type="molecule type" value="Genomic_DNA"/>
</dbReference>
<dbReference type="SUPFAM" id="SSF48264">
    <property type="entry name" value="Cytochrome P450"/>
    <property type="match status" value="1"/>
</dbReference>
<comment type="caution">
    <text evidence="6">The sequence shown here is derived from an EMBL/GenBank/DDBJ whole genome shotgun (WGS) entry which is preliminary data.</text>
</comment>
<dbReference type="PANTHER" id="PTHR47950:SF48">
    <property type="entry name" value="CYTOCHROME P450 FAMILY PROTEIN, EXPRESSED"/>
    <property type="match status" value="1"/>
</dbReference>
<reference evidence="6 7" key="1">
    <citation type="submission" date="2022-01" db="EMBL/GenBank/DDBJ databases">
        <authorList>
            <person name="Xiong W."/>
            <person name="Schranz E."/>
        </authorList>
    </citation>
    <scope>NUCLEOTIDE SEQUENCE [LARGE SCALE GENOMIC DNA]</scope>
</reference>
<dbReference type="Proteomes" id="UP001157418">
    <property type="component" value="Unassembled WGS sequence"/>
</dbReference>
<name>A0AAU9NF81_9ASTR</name>
<evidence type="ECO:0000256" key="5">
    <source>
        <dbReference type="RuleBase" id="RU000461"/>
    </source>
</evidence>
<dbReference type="PANTHER" id="PTHR47950">
    <property type="entry name" value="CYTOCHROME P450, FAMILY 76, SUBFAMILY C, POLYPEPTIDE 5-RELATED"/>
    <property type="match status" value="1"/>
</dbReference>
<protein>
    <recommendedName>
        <fullName evidence="8">Cytochrome P450</fullName>
    </recommendedName>
</protein>
<dbReference type="Gene3D" id="1.10.630.10">
    <property type="entry name" value="Cytochrome P450"/>
    <property type="match status" value="1"/>
</dbReference>
<evidence type="ECO:0000313" key="7">
    <source>
        <dbReference type="Proteomes" id="UP001157418"/>
    </source>
</evidence>
<dbReference type="GO" id="GO:0005506">
    <property type="term" value="F:iron ion binding"/>
    <property type="evidence" value="ECO:0007669"/>
    <property type="project" value="InterPro"/>
</dbReference>
<dbReference type="InterPro" id="IPR001128">
    <property type="entry name" value="Cyt_P450"/>
</dbReference>
<keyword evidence="5" id="KW-0560">Oxidoreductase</keyword>
<comment type="similarity">
    <text evidence="1 5">Belongs to the cytochrome P450 family.</text>
</comment>
<dbReference type="InterPro" id="IPR017972">
    <property type="entry name" value="Cyt_P450_CS"/>
</dbReference>
<dbReference type="InterPro" id="IPR002403">
    <property type="entry name" value="Cyt_P450_E_grp-IV"/>
</dbReference>
<evidence type="ECO:0000256" key="1">
    <source>
        <dbReference type="ARBA" id="ARBA00010617"/>
    </source>
</evidence>
<evidence type="ECO:0000313" key="6">
    <source>
        <dbReference type="EMBL" id="CAH1436547.1"/>
    </source>
</evidence>
<comment type="cofactor">
    <cofactor evidence="4">
        <name>heme</name>
        <dbReference type="ChEBI" id="CHEBI:30413"/>
    </cofactor>
</comment>
<dbReference type="PRINTS" id="PR00465">
    <property type="entry name" value="EP450IV"/>
</dbReference>
<evidence type="ECO:0008006" key="8">
    <source>
        <dbReference type="Google" id="ProtNLM"/>
    </source>
</evidence>
<keyword evidence="5" id="KW-0503">Monooxygenase</keyword>
<keyword evidence="2 4" id="KW-0479">Metal-binding</keyword>
<dbReference type="InterPro" id="IPR036396">
    <property type="entry name" value="Cyt_P450_sf"/>
</dbReference>